<dbReference type="InterPro" id="IPR029063">
    <property type="entry name" value="SAM-dependent_MTases_sf"/>
</dbReference>
<dbReference type="CDD" id="cd02440">
    <property type="entry name" value="AdoMet_MTases"/>
    <property type="match status" value="1"/>
</dbReference>
<dbReference type="EMBL" id="KI912114">
    <property type="protein sequence ID" value="ETS78851.1"/>
    <property type="molecule type" value="Genomic_DNA"/>
</dbReference>
<dbReference type="RefSeq" id="XP_007835476.1">
    <property type="nucleotide sequence ID" value="XM_007837285.1"/>
</dbReference>
<dbReference type="OrthoDB" id="9991036at2759"/>
<dbReference type="Pfam" id="PF08242">
    <property type="entry name" value="Methyltransf_12"/>
    <property type="match status" value="1"/>
</dbReference>
<evidence type="ECO:0000313" key="3">
    <source>
        <dbReference type="Proteomes" id="UP000030651"/>
    </source>
</evidence>
<dbReference type="Gene3D" id="3.40.50.150">
    <property type="entry name" value="Vaccinia Virus protein VP39"/>
    <property type="match status" value="1"/>
</dbReference>
<name>W3X117_PESFW</name>
<dbReference type="AlphaFoldDB" id="W3X117"/>
<dbReference type="KEGG" id="pfy:PFICI_08704"/>
<evidence type="ECO:0000259" key="1">
    <source>
        <dbReference type="Pfam" id="PF08242"/>
    </source>
</evidence>
<sequence>MGIVDPYVLNVRSFIKDTFSKAPDAVDLGCGDFNVGRRIRSAADHYVACDVVPAMIEYNRVAYAVEDVDFRVLDIVTAELPPGDVVFIRQVLQHLSNKQISDFLPKLGQYQWAIITEHIPFDDPFTPNHDILTGNVRVMFNSGVELTEPPFNLVYYDKKVLCELRAKDGRIRTVAYQLQDTNQRS</sequence>
<dbReference type="SUPFAM" id="SSF53335">
    <property type="entry name" value="S-adenosyl-L-methionine-dependent methyltransferases"/>
    <property type="match status" value="1"/>
</dbReference>
<keyword evidence="3" id="KW-1185">Reference proteome</keyword>
<accession>W3X117</accession>
<evidence type="ECO:0000313" key="2">
    <source>
        <dbReference type="EMBL" id="ETS78851.1"/>
    </source>
</evidence>
<gene>
    <name evidence="2" type="ORF">PFICI_08704</name>
</gene>
<feature type="domain" description="Methyltransferase type 12" evidence="1">
    <location>
        <begin position="26"/>
        <end position="106"/>
    </location>
</feature>
<protein>
    <recommendedName>
        <fullName evidence="1">Methyltransferase type 12 domain-containing protein</fullName>
    </recommendedName>
</protein>
<dbReference type="GeneID" id="19273717"/>
<organism evidence="2 3">
    <name type="scientific">Pestalotiopsis fici (strain W106-1 / CGMCC3.15140)</name>
    <dbReference type="NCBI Taxonomy" id="1229662"/>
    <lineage>
        <taxon>Eukaryota</taxon>
        <taxon>Fungi</taxon>
        <taxon>Dikarya</taxon>
        <taxon>Ascomycota</taxon>
        <taxon>Pezizomycotina</taxon>
        <taxon>Sordariomycetes</taxon>
        <taxon>Xylariomycetidae</taxon>
        <taxon>Amphisphaeriales</taxon>
        <taxon>Sporocadaceae</taxon>
        <taxon>Pestalotiopsis</taxon>
    </lineage>
</organism>
<proteinExistence type="predicted"/>
<dbReference type="InterPro" id="IPR013217">
    <property type="entry name" value="Methyltransf_12"/>
</dbReference>
<dbReference type="InParanoid" id="W3X117"/>
<dbReference type="HOGENOM" id="CLU_094570_0_0_1"/>
<dbReference type="Proteomes" id="UP000030651">
    <property type="component" value="Unassembled WGS sequence"/>
</dbReference>
<reference evidence="3" key="1">
    <citation type="journal article" date="2015" name="BMC Genomics">
        <title>Genomic and transcriptomic analysis of the endophytic fungus Pestalotiopsis fici reveals its lifestyle and high potential for synthesis of natural products.</title>
        <authorList>
            <person name="Wang X."/>
            <person name="Zhang X."/>
            <person name="Liu L."/>
            <person name="Xiang M."/>
            <person name="Wang W."/>
            <person name="Sun X."/>
            <person name="Che Y."/>
            <person name="Guo L."/>
            <person name="Liu G."/>
            <person name="Guo L."/>
            <person name="Wang C."/>
            <person name="Yin W.B."/>
            <person name="Stadler M."/>
            <person name="Zhang X."/>
            <person name="Liu X."/>
        </authorList>
    </citation>
    <scope>NUCLEOTIDE SEQUENCE [LARGE SCALE GENOMIC DNA]</scope>
    <source>
        <strain evidence="3">W106-1 / CGMCC3.15140</strain>
    </source>
</reference>